<accession>A0A8K0TE56</accession>
<gene>
    <name evidence="1" type="ORF">B0T11DRAFT_297321</name>
</gene>
<comment type="caution">
    <text evidence="1">The sequence shown here is derived from an EMBL/GenBank/DDBJ whole genome shotgun (WGS) entry which is preliminary data.</text>
</comment>
<keyword evidence="2" id="KW-1185">Reference proteome</keyword>
<proteinExistence type="predicted"/>
<reference evidence="1" key="1">
    <citation type="journal article" date="2021" name="Nat. Commun.">
        <title>Genetic determinants of endophytism in the Arabidopsis root mycobiome.</title>
        <authorList>
            <person name="Mesny F."/>
            <person name="Miyauchi S."/>
            <person name="Thiergart T."/>
            <person name="Pickel B."/>
            <person name="Atanasova L."/>
            <person name="Karlsson M."/>
            <person name="Huettel B."/>
            <person name="Barry K.W."/>
            <person name="Haridas S."/>
            <person name="Chen C."/>
            <person name="Bauer D."/>
            <person name="Andreopoulos W."/>
            <person name="Pangilinan J."/>
            <person name="LaButti K."/>
            <person name="Riley R."/>
            <person name="Lipzen A."/>
            <person name="Clum A."/>
            <person name="Drula E."/>
            <person name="Henrissat B."/>
            <person name="Kohler A."/>
            <person name="Grigoriev I.V."/>
            <person name="Martin F.M."/>
            <person name="Hacquard S."/>
        </authorList>
    </citation>
    <scope>NUCLEOTIDE SEQUENCE</scope>
    <source>
        <strain evidence="1">MPI-CAGE-AT-0016</strain>
    </source>
</reference>
<dbReference type="EMBL" id="JAGPXD010000003">
    <property type="protein sequence ID" value="KAH7361792.1"/>
    <property type="molecule type" value="Genomic_DNA"/>
</dbReference>
<sequence length="302" mass="34925">MEDIHSPSCSEAEQATKQVKLEHVSDDILVKPLKKATGFADLPPELHLMIWEIAMDLPPASSAKPETNKFNRWHWAQKMAAEFLYAKRATEKIFGTAKECHANPLTSVRPNKDIVLYVFKGTYYKNYSWYWGMDKQHTHRYMSPGIEHVGILWDRFKNNGLWCTNEVHHWGGNVKLCPGELAHFVDHCRSVKHVYIHALIKLSDTTFRKKSAMIAKMNSLIATQKTRLDLARFEDTDRIWVEVDKSLAKTVLNKSMLSIFTAMDKTKAKIGHMWSERPLDERKAIKFHLLVASYFKDVAERP</sequence>
<dbReference type="OrthoDB" id="4845882at2759"/>
<dbReference type="AlphaFoldDB" id="A0A8K0TE56"/>
<evidence type="ECO:0000313" key="1">
    <source>
        <dbReference type="EMBL" id="KAH7361792.1"/>
    </source>
</evidence>
<organism evidence="1 2">
    <name type="scientific">Plectosphaerella cucumerina</name>
    <dbReference type="NCBI Taxonomy" id="40658"/>
    <lineage>
        <taxon>Eukaryota</taxon>
        <taxon>Fungi</taxon>
        <taxon>Dikarya</taxon>
        <taxon>Ascomycota</taxon>
        <taxon>Pezizomycotina</taxon>
        <taxon>Sordariomycetes</taxon>
        <taxon>Hypocreomycetidae</taxon>
        <taxon>Glomerellales</taxon>
        <taxon>Plectosphaerellaceae</taxon>
        <taxon>Plectosphaerella</taxon>
    </lineage>
</organism>
<protein>
    <submittedName>
        <fullName evidence="1">Uncharacterized protein</fullName>
    </submittedName>
</protein>
<name>A0A8K0TE56_9PEZI</name>
<dbReference type="Proteomes" id="UP000813385">
    <property type="component" value="Unassembled WGS sequence"/>
</dbReference>
<evidence type="ECO:0000313" key="2">
    <source>
        <dbReference type="Proteomes" id="UP000813385"/>
    </source>
</evidence>